<proteinExistence type="predicted"/>
<name>A0ABR6W6M3_9BACT</name>
<evidence type="ECO:0000313" key="3">
    <source>
        <dbReference type="Proteomes" id="UP000700732"/>
    </source>
</evidence>
<sequence length="199" mass="22731">MPSLSLPDYLLPHLNQHSTQPIISQRFGKGDYLYKPGDEAPFIYLIETGIVKIGSFGASGERIIYDILQPGETFGNLHYLDEDGVEFFEFAQAATSVDLFAIDYSFFRHQIENDPVIARWFHKVVIRRWCKAETRLLQRAGESVEDRLRQLQQAYSSPVSDADRKQHQILNLLSHQEIADLIGTTRQTASKKLKGRPLP</sequence>
<dbReference type="CDD" id="cd00038">
    <property type="entry name" value="CAP_ED"/>
    <property type="match status" value="1"/>
</dbReference>
<dbReference type="RefSeq" id="WP_186737992.1">
    <property type="nucleotide sequence ID" value="NZ_VFIA01000014.1"/>
</dbReference>
<organism evidence="2 3">
    <name type="scientific">Spirosoma utsteinense</name>
    <dbReference type="NCBI Taxonomy" id="2585773"/>
    <lineage>
        <taxon>Bacteria</taxon>
        <taxon>Pseudomonadati</taxon>
        <taxon>Bacteroidota</taxon>
        <taxon>Cytophagia</taxon>
        <taxon>Cytophagales</taxon>
        <taxon>Cytophagaceae</taxon>
        <taxon>Spirosoma</taxon>
    </lineage>
</organism>
<dbReference type="Gene3D" id="2.60.120.10">
    <property type="entry name" value="Jelly Rolls"/>
    <property type="match status" value="1"/>
</dbReference>
<dbReference type="InterPro" id="IPR000595">
    <property type="entry name" value="cNMP-bd_dom"/>
</dbReference>
<gene>
    <name evidence="2" type="ORF">FH603_2720</name>
</gene>
<dbReference type="InterPro" id="IPR014710">
    <property type="entry name" value="RmlC-like_jellyroll"/>
</dbReference>
<accession>A0ABR6W6M3</accession>
<protein>
    <submittedName>
        <fullName evidence="2">CRP-like cAMP-binding protein</fullName>
    </submittedName>
</protein>
<evidence type="ECO:0000259" key="1">
    <source>
        <dbReference type="PROSITE" id="PS50042"/>
    </source>
</evidence>
<dbReference type="PROSITE" id="PS50042">
    <property type="entry name" value="CNMP_BINDING_3"/>
    <property type="match status" value="1"/>
</dbReference>
<evidence type="ECO:0000313" key="2">
    <source>
        <dbReference type="EMBL" id="MBC3792210.1"/>
    </source>
</evidence>
<dbReference type="Pfam" id="PF00027">
    <property type="entry name" value="cNMP_binding"/>
    <property type="match status" value="1"/>
</dbReference>
<comment type="caution">
    <text evidence="2">The sequence shown here is derived from an EMBL/GenBank/DDBJ whole genome shotgun (WGS) entry which is preliminary data.</text>
</comment>
<dbReference type="Proteomes" id="UP000700732">
    <property type="component" value="Unassembled WGS sequence"/>
</dbReference>
<dbReference type="SMART" id="SM00100">
    <property type="entry name" value="cNMP"/>
    <property type="match status" value="1"/>
</dbReference>
<dbReference type="InterPro" id="IPR018490">
    <property type="entry name" value="cNMP-bd_dom_sf"/>
</dbReference>
<keyword evidence="3" id="KW-1185">Reference proteome</keyword>
<reference evidence="2 3" key="1">
    <citation type="submission" date="2019-06" db="EMBL/GenBank/DDBJ databases">
        <title>Spirosoma utsteinense sp. nov. isolated from Antarctic ice-free soils.</title>
        <authorList>
            <person name="Tahon G."/>
        </authorList>
    </citation>
    <scope>NUCLEOTIDE SEQUENCE [LARGE SCALE GENOMIC DNA]</scope>
    <source>
        <strain evidence="2 3">LMG 31447</strain>
    </source>
</reference>
<dbReference type="SUPFAM" id="SSF51206">
    <property type="entry name" value="cAMP-binding domain-like"/>
    <property type="match status" value="1"/>
</dbReference>
<dbReference type="EMBL" id="VFIA01000014">
    <property type="protein sequence ID" value="MBC3792210.1"/>
    <property type="molecule type" value="Genomic_DNA"/>
</dbReference>
<feature type="domain" description="Cyclic nucleotide-binding" evidence="1">
    <location>
        <begin position="27"/>
        <end position="128"/>
    </location>
</feature>